<protein>
    <submittedName>
        <fullName evidence="2">Uncharacterized protein</fullName>
    </submittedName>
</protein>
<reference evidence="2" key="1">
    <citation type="submission" date="2020-11" db="EMBL/GenBank/DDBJ databases">
        <authorList>
            <consortium name="DOE Joint Genome Institute"/>
            <person name="Ahrendt S."/>
            <person name="Riley R."/>
            <person name="Andreopoulos W."/>
            <person name="Labutti K."/>
            <person name="Pangilinan J."/>
            <person name="Ruiz-Duenas F.J."/>
            <person name="Barrasa J.M."/>
            <person name="Sanchez-Garcia M."/>
            <person name="Camarero S."/>
            <person name="Miyauchi S."/>
            <person name="Serrano A."/>
            <person name="Linde D."/>
            <person name="Babiker R."/>
            <person name="Drula E."/>
            <person name="Ayuso-Fernandez I."/>
            <person name="Pacheco R."/>
            <person name="Padilla G."/>
            <person name="Ferreira P."/>
            <person name="Barriuso J."/>
            <person name="Kellner H."/>
            <person name="Castanera R."/>
            <person name="Alfaro M."/>
            <person name="Ramirez L."/>
            <person name="Pisabarro A.G."/>
            <person name="Kuo A."/>
            <person name="Tritt A."/>
            <person name="Lipzen A."/>
            <person name="He G."/>
            <person name="Yan M."/>
            <person name="Ng V."/>
            <person name="Cullen D."/>
            <person name="Martin F."/>
            <person name="Rosso M.-N."/>
            <person name="Henrissat B."/>
            <person name="Hibbett D."/>
            <person name="Martinez A.T."/>
            <person name="Grigoriev I.V."/>
        </authorList>
    </citation>
    <scope>NUCLEOTIDE SEQUENCE</scope>
    <source>
        <strain evidence="2">CIRM-BRFM 674</strain>
    </source>
</reference>
<gene>
    <name evidence="2" type="ORF">BDN70DRAFT_993059</name>
</gene>
<accession>A0A9P5Z379</accession>
<comment type="caution">
    <text evidence="2">The sequence shown here is derived from an EMBL/GenBank/DDBJ whole genome shotgun (WGS) entry which is preliminary data.</text>
</comment>
<dbReference type="AlphaFoldDB" id="A0A9P5Z379"/>
<organism evidence="2 3">
    <name type="scientific">Pholiota conissans</name>
    <dbReference type="NCBI Taxonomy" id="109636"/>
    <lineage>
        <taxon>Eukaryota</taxon>
        <taxon>Fungi</taxon>
        <taxon>Dikarya</taxon>
        <taxon>Basidiomycota</taxon>
        <taxon>Agaricomycotina</taxon>
        <taxon>Agaricomycetes</taxon>
        <taxon>Agaricomycetidae</taxon>
        <taxon>Agaricales</taxon>
        <taxon>Agaricineae</taxon>
        <taxon>Strophariaceae</taxon>
        <taxon>Pholiota</taxon>
    </lineage>
</organism>
<proteinExistence type="predicted"/>
<keyword evidence="3" id="KW-1185">Reference proteome</keyword>
<evidence type="ECO:0000313" key="2">
    <source>
        <dbReference type="EMBL" id="KAF9479996.1"/>
    </source>
</evidence>
<feature type="region of interest" description="Disordered" evidence="1">
    <location>
        <begin position="114"/>
        <end position="158"/>
    </location>
</feature>
<dbReference type="Proteomes" id="UP000807469">
    <property type="component" value="Unassembled WGS sequence"/>
</dbReference>
<evidence type="ECO:0000256" key="1">
    <source>
        <dbReference type="SAM" id="MobiDB-lite"/>
    </source>
</evidence>
<dbReference type="EMBL" id="MU155202">
    <property type="protein sequence ID" value="KAF9479996.1"/>
    <property type="molecule type" value="Genomic_DNA"/>
</dbReference>
<name>A0A9P5Z379_9AGAR</name>
<sequence length="350" mass="39601">MKILMDYTPGTGPLKNPWGFVKHDYSIENLRDLMEEEGIRETDIIIITSDLHNLQKEYLDMRYCPTAPSQSSALQLIENMLTGRYPHVFQEDEKGVKLLYLAVHVIMALHSTLRRKKSHDGQSQKHSKVTWQEGDDSRNTDRTSERIRPPTRVSPRLHRHDRDDTVDIIDLVQDDDLEALNMGCCIRRTVDIPQEFPGVGLDNDPSSSSSANNSVIVCRPAPTISLRRPAPAISLQKANVFNPPCASGSNSSHLRNGLIFSSEEEVGNIQQSDIYSFLSSCEPPMVHYLRCFVDFGCTTSTYLRSIARWIPEQRYALLKRILRTGFQDGAPPEIDIAVLENQFATAFLDN</sequence>
<dbReference type="OrthoDB" id="3065507at2759"/>
<evidence type="ECO:0000313" key="3">
    <source>
        <dbReference type="Proteomes" id="UP000807469"/>
    </source>
</evidence>
<feature type="compositionally biased region" description="Basic and acidic residues" evidence="1">
    <location>
        <begin position="135"/>
        <end position="148"/>
    </location>
</feature>